<sequence length="88" mass="9186">MKSRIALAVPLIRKCGKLPCGDPDENWTALAGTAPIVPEINTANTPAYAAAASYLSTPPALVKSAILRAKTNVYATTKPNFVVGSLTM</sequence>
<dbReference type="RefSeq" id="XP_056747282.1">
    <property type="nucleotide sequence ID" value="XM_056901995.1"/>
</dbReference>
<dbReference type="GeneID" id="81592237"/>
<evidence type="ECO:0000313" key="2">
    <source>
        <dbReference type="Proteomes" id="UP001213799"/>
    </source>
</evidence>
<dbReference type="Proteomes" id="UP001213799">
    <property type="component" value="Unassembled WGS sequence"/>
</dbReference>
<evidence type="ECO:0000313" key="1">
    <source>
        <dbReference type="EMBL" id="KAJ5588263.1"/>
    </source>
</evidence>
<reference evidence="1" key="1">
    <citation type="journal article" date="2023" name="IMA Fungus">
        <title>Comparative genomic study of the Penicillium genus elucidates a diverse pangenome and 15 lateral gene transfer events.</title>
        <authorList>
            <person name="Petersen C."/>
            <person name="Sorensen T."/>
            <person name="Nielsen M.R."/>
            <person name="Sondergaard T.E."/>
            <person name="Sorensen J.L."/>
            <person name="Fitzpatrick D.A."/>
            <person name="Frisvad J.C."/>
            <person name="Nielsen K.L."/>
        </authorList>
    </citation>
    <scope>NUCLEOTIDE SEQUENCE</scope>
    <source>
        <strain evidence="1">IBT 12815</strain>
    </source>
</reference>
<keyword evidence="2" id="KW-1185">Reference proteome</keyword>
<protein>
    <submittedName>
        <fullName evidence="1">Uncharacterized protein</fullName>
    </submittedName>
</protein>
<accession>A0AAD6DKT9</accession>
<proteinExistence type="predicted"/>
<reference evidence="1" key="2">
    <citation type="submission" date="2023-01" db="EMBL/GenBank/DDBJ databases">
        <authorList>
            <person name="Petersen C."/>
        </authorList>
    </citation>
    <scope>NUCLEOTIDE SEQUENCE</scope>
    <source>
        <strain evidence="1">IBT 12815</strain>
    </source>
</reference>
<organism evidence="1 2">
    <name type="scientific">Penicillium hordei</name>
    <dbReference type="NCBI Taxonomy" id="40994"/>
    <lineage>
        <taxon>Eukaryota</taxon>
        <taxon>Fungi</taxon>
        <taxon>Dikarya</taxon>
        <taxon>Ascomycota</taxon>
        <taxon>Pezizomycotina</taxon>
        <taxon>Eurotiomycetes</taxon>
        <taxon>Eurotiomycetidae</taxon>
        <taxon>Eurotiales</taxon>
        <taxon>Aspergillaceae</taxon>
        <taxon>Penicillium</taxon>
    </lineage>
</organism>
<name>A0AAD6DKT9_9EURO</name>
<dbReference type="EMBL" id="JAQJAE010000006">
    <property type="protein sequence ID" value="KAJ5588263.1"/>
    <property type="molecule type" value="Genomic_DNA"/>
</dbReference>
<comment type="caution">
    <text evidence="1">The sequence shown here is derived from an EMBL/GenBank/DDBJ whole genome shotgun (WGS) entry which is preliminary data.</text>
</comment>
<dbReference type="AlphaFoldDB" id="A0AAD6DKT9"/>
<gene>
    <name evidence="1" type="ORF">N7537_010941</name>
</gene>